<dbReference type="AlphaFoldDB" id="A0A0L6UG18"/>
<evidence type="ECO:0000313" key="2">
    <source>
        <dbReference type="Proteomes" id="UP000037035"/>
    </source>
</evidence>
<dbReference type="Proteomes" id="UP000037035">
    <property type="component" value="Unassembled WGS sequence"/>
</dbReference>
<dbReference type="EMBL" id="LAVV01012382">
    <property type="protein sequence ID" value="KNZ46745.1"/>
    <property type="molecule type" value="Genomic_DNA"/>
</dbReference>
<gene>
    <name evidence="1" type="ORF">VP01_699g3</name>
</gene>
<name>A0A0L6UG18_9BASI</name>
<keyword evidence="2" id="KW-1185">Reference proteome</keyword>
<reference evidence="1 2" key="1">
    <citation type="submission" date="2015-08" db="EMBL/GenBank/DDBJ databases">
        <title>Next Generation Sequencing and Analysis of the Genome of Puccinia sorghi L Schw, the Causal Agent of Maize Common Rust.</title>
        <authorList>
            <person name="Rochi L."/>
            <person name="Burguener G."/>
            <person name="Darino M."/>
            <person name="Turjanski A."/>
            <person name="Kreff E."/>
            <person name="Dieguez M.J."/>
            <person name="Sacco F."/>
        </authorList>
    </citation>
    <scope>NUCLEOTIDE SEQUENCE [LARGE SCALE GENOMIC DNA]</scope>
    <source>
        <strain evidence="1 2">RO10H11247</strain>
    </source>
</reference>
<proteinExistence type="predicted"/>
<evidence type="ECO:0000313" key="1">
    <source>
        <dbReference type="EMBL" id="KNZ46745.1"/>
    </source>
</evidence>
<protein>
    <submittedName>
        <fullName evidence="1">Uncharacterized protein</fullName>
    </submittedName>
</protein>
<feature type="non-terminal residue" evidence="1">
    <location>
        <position position="1"/>
    </location>
</feature>
<organism evidence="1 2">
    <name type="scientific">Puccinia sorghi</name>
    <dbReference type="NCBI Taxonomy" id="27349"/>
    <lineage>
        <taxon>Eukaryota</taxon>
        <taxon>Fungi</taxon>
        <taxon>Dikarya</taxon>
        <taxon>Basidiomycota</taxon>
        <taxon>Pucciniomycotina</taxon>
        <taxon>Pucciniomycetes</taxon>
        <taxon>Pucciniales</taxon>
        <taxon>Pucciniaceae</taxon>
        <taxon>Puccinia</taxon>
    </lineage>
</organism>
<comment type="caution">
    <text evidence="1">The sequence shown here is derived from an EMBL/GenBank/DDBJ whole genome shotgun (WGS) entry which is preliminary data.</text>
</comment>
<accession>A0A0L6UG18</accession>
<dbReference type="VEuPathDB" id="FungiDB:VP01_699g3"/>
<sequence>IETEVSLDKLRNTFFMAVLAQDIPNTIVINQKQKCSSDYLEQDIDENVIEKIKKIKALKHLNVRRCKATILEKGVRKQRKVTLGKYQVVEGKMLNSPAFLFYCSQEEGGPTGLVHTHKWCTVV</sequence>